<sequence length="119" mass="12895">MWLIRYILIDLALTLLGPENAHAITIARGGNFKSATKATGSLIGIPGPEASIQLWREPTCVPSSLKARYLDIQQKPLASRSELTAWPAGKGLCFSLASARDSTRLSRSSPREDATSLWS</sequence>
<dbReference type="AlphaFoldDB" id="A0A1C3VV04"/>
<keyword evidence="3" id="KW-1185">Reference proteome</keyword>
<name>A0A1C3VV04_9BRAD</name>
<accession>A0A1C3VV04</accession>
<proteinExistence type="predicted"/>
<evidence type="ECO:0000313" key="2">
    <source>
        <dbReference type="EMBL" id="SCB31404.1"/>
    </source>
</evidence>
<organism evidence="2 3">
    <name type="scientific">Bradyrhizobium shewense</name>
    <dbReference type="NCBI Taxonomy" id="1761772"/>
    <lineage>
        <taxon>Bacteria</taxon>
        <taxon>Pseudomonadati</taxon>
        <taxon>Pseudomonadota</taxon>
        <taxon>Alphaproteobacteria</taxon>
        <taxon>Hyphomicrobiales</taxon>
        <taxon>Nitrobacteraceae</taxon>
        <taxon>Bradyrhizobium</taxon>
    </lineage>
</organism>
<evidence type="ECO:0000313" key="3">
    <source>
        <dbReference type="Proteomes" id="UP000199184"/>
    </source>
</evidence>
<gene>
    <name evidence="2" type="ORF">GA0061098_1005285</name>
</gene>
<protein>
    <submittedName>
        <fullName evidence="2">Uncharacterized protein</fullName>
    </submittedName>
</protein>
<feature type="region of interest" description="Disordered" evidence="1">
    <location>
        <begin position="99"/>
        <end position="119"/>
    </location>
</feature>
<reference evidence="3" key="1">
    <citation type="submission" date="2016-08" db="EMBL/GenBank/DDBJ databases">
        <authorList>
            <person name="Varghese N."/>
            <person name="Submissions Spin"/>
        </authorList>
    </citation>
    <scope>NUCLEOTIDE SEQUENCE [LARGE SCALE GENOMIC DNA]</scope>
    <source>
        <strain evidence="3">ERR11</strain>
    </source>
</reference>
<dbReference type="Proteomes" id="UP000199184">
    <property type="component" value="Unassembled WGS sequence"/>
</dbReference>
<dbReference type="EMBL" id="FMAI01000005">
    <property type="protein sequence ID" value="SCB31404.1"/>
    <property type="molecule type" value="Genomic_DNA"/>
</dbReference>
<evidence type="ECO:0000256" key="1">
    <source>
        <dbReference type="SAM" id="MobiDB-lite"/>
    </source>
</evidence>
<feature type="compositionally biased region" description="Basic and acidic residues" evidence="1">
    <location>
        <begin position="101"/>
        <end position="119"/>
    </location>
</feature>